<feature type="chain" id="PRO_5045207691" description="Ubiquitin-like protease family profile domain-containing protein" evidence="2">
    <location>
        <begin position="29"/>
        <end position="171"/>
    </location>
</feature>
<evidence type="ECO:0000313" key="3">
    <source>
        <dbReference type="EMBL" id="KAK8997753.1"/>
    </source>
</evidence>
<reference evidence="3 4" key="1">
    <citation type="journal article" date="2024" name="G3 (Bethesda)">
        <title>Genome assembly of Hibiscus sabdariffa L. provides insights into metabolisms of medicinal natural products.</title>
        <authorList>
            <person name="Kim T."/>
        </authorList>
    </citation>
    <scope>NUCLEOTIDE SEQUENCE [LARGE SCALE GENOMIC DNA]</scope>
    <source>
        <strain evidence="3">TK-2024</strain>
        <tissue evidence="3">Old leaves</tissue>
    </source>
</reference>
<gene>
    <name evidence="3" type="ORF">V6N11_012291</name>
</gene>
<proteinExistence type="predicted"/>
<evidence type="ECO:0008006" key="5">
    <source>
        <dbReference type="Google" id="ProtNLM"/>
    </source>
</evidence>
<name>A0ABR2QAP4_9ROSI</name>
<protein>
    <recommendedName>
        <fullName evidence="5">Ubiquitin-like protease family profile domain-containing protein</fullName>
    </recommendedName>
</protein>
<comment type="caution">
    <text evidence="3">The sequence shown here is derived from an EMBL/GenBank/DDBJ whole genome shotgun (WGS) entry which is preliminary data.</text>
</comment>
<evidence type="ECO:0000256" key="1">
    <source>
        <dbReference type="SAM" id="MobiDB-lite"/>
    </source>
</evidence>
<accession>A0ABR2QAP4</accession>
<dbReference type="Proteomes" id="UP001396334">
    <property type="component" value="Unassembled WGS sequence"/>
</dbReference>
<keyword evidence="2" id="KW-0732">Signal</keyword>
<feature type="signal peptide" evidence="2">
    <location>
        <begin position="1"/>
        <end position="28"/>
    </location>
</feature>
<keyword evidence="4" id="KW-1185">Reference proteome</keyword>
<organism evidence="3 4">
    <name type="scientific">Hibiscus sabdariffa</name>
    <name type="common">roselle</name>
    <dbReference type="NCBI Taxonomy" id="183260"/>
    <lineage>
        <taxon>Eukaryota</taxon>
        <taxon>Viridiplantae</taxon>
        <taxon>Streptophyta</taxon>
        <taxon>Embryophyta</taxon>
        <taxon>Tracheophyta</taxon>
        <taxon>Spermatophyta</taxon>
        <taxon>Magnoliopsida</taxon>
        <taxon>eudicotyledons</taxon>
        <taxon>Gunneridae</taxon>
        <taxon>Pentapetalae</taxon>
        <taxon>rosids</taxon>
        <taxon>malvids</taxon>
        <taxon>Malvales</taxon>
        <taxon>Malvaceae</taxon>
        <taxon>Malvoideae</taxon>
        <taxon>Hibiscus</taxon>
    </lineage>
</organism>
<evidence type="ECO:0000313" key="4">
    <source>
        <dbReference type="Proteomes" id="UP001396334"/>
    </source>
</evidence>
<evidence type="ECO:0000256" key="2">
    <source>
        <dbReference type="SAM" id="SignalP"/>
    </source>
</evidence>
<dbReference type="EMBL" id="JBBPBN010000042">
    <property type="protein sequence ID" value="KAK8997753.1"/>
    <property type="molecule type" value="Genomic_DNA"/>
</dbReference>
<sequence>MQLGMVCYIANSNHWWLIILVFRELALYYDPSTEIMSFLMDDELVSDEFDDQDGVPVSDAFDNWDDELVSDELDDQDDEFDELELGEGRNNTNATSEAEANDADILETMFNVKLIHLGWNALGLLRKKLLARGKQQSSKRTKRSKIKEKAQLTEVFSKYGLQTPLTSKEES</sequence>
<feature type="region of interest" description="Disordered" evidence="1">
    <location>
        <begin position="79"/>
        <end position="98"/>
    </location>
</feature>